<evidence type="ECO:0000313" key="3">
    <source>
        <dbReference type="Proteomes" id="UP001197214"/>
    </source>
</evidence>
<keyword evidence="1" id="KW-1133">Transmembrane helix</keyword>
<keyword evidence="1" id="KW-0472">Membrane</keyword>
<comment type="caution">
    <text evidence="2">The sequence shown here is derived from an EMBL/GenBank/DDBJ whole genome shotgun (WGS) entry which is preliminary data.</text>
</comment>
<proteinExistence type="predicted"/>
<evidence type="ECO:0008006" key="4">
    <source>
        <dbReference type="Google" id="ProtNLM"/>
    </source>
</evidence>
<dbReference type="Proteomes" id="UP001197214">
    <property type="component" value="Unassembled WGS sequence"/>
</dbReference>
<organism evidence="2 3">
    <name type="scientific">Stakelama flava</name>
    <dbReference type="NCBI Taxonomy" id="2860338"/>
    <lineage>
        <taxon>Bacteria</taxon>
        <taxon>Pseudomonadati</taxon>
        <taxon>Pseudomonadota</taxon>
        <taxon>Alphaproteobacteria</taxon>
        <taxon>Sphingomonadales</taxon>
        <taxon>Sphingomonadaceae</taxon>
        <taxon>Stakelama</taxon>
    </lineage>
</organism>
<feature type="transmembrane region" description="Helical" evidence="1">
    <location>
        <begin position="271"/>
        <end position="292"/>
    </location>
</feature>
<gene>
    <name evidence="2" type="ORF">KY084_05370</name>
</gene>
<sequence length="402" mass="43345">MSETENANPFAPRLTLVLISAGVVLGLAFLLLSGFRTELSHSLDQPPPGDARSGDGFYAIRRLIDIMPEGKSFSVEREADLGASALLILTPEADTRAEDVEHVLMARTNGQRPTLIILPKWEVRHPPLTRNRAERTGLVSLSALGAMLPIKNLRVGRAPAQPVFADTRFLRQSPPEPRVVIQTISGDSLVPLILTRDRGALLARVAGSAVYILADPDLMNNQALKSEAGARAALHIIAALNPDDPGYVGFDTTLHYRPGERNLIKLMFTPPFLAVTIAMLFAALLAVLATAVRFGPVLREGRAVAPGKRALADNIAALTRLAGKTHRAGVAYADWVRDWTAARLHAPGGLPPAERAAFLDRQGKADGDRFTDLAARAAGARTDAALLDAARDLDSWRREMTE</sequence>
<name>A0ABS6XLN2_9SPHN</name>
<evidence type="ECO:0000313" key="2">
    <source>
        <dbReference type="EMBL" id="MBW4330301.1"/>
    </source>
</evidence>
<keyword evidence="1" id="KW-0812">Transmembrane</keyword>
<reference evidence="2 3" key="1">
    <citation type="submission" date="2021-07" db="EMBL/GenBank/DDBJ databases">
        <title>Stakelama flava sp. nov., a novel endophytic bacterium isolated from branch of Kandelia candel.</title>
        <authorList>
            <person name="Tuo L."/>
        </authorList>
    </citation>
    <scope>NUCLEOTIDE SEQUENCE [LARGE SCALE GENOMIC DNA]</scope>
    <source>
        <strain evidence="2 3">CBK3Z-3</strain>
    </source>
</reference>
<dbReference type="RefSeq" id="WP_219237426.1">
    <property type="nucleotide sequence ID" value="NZ_JAHWZX010000004.1"/>
</dbReference>
<dbReference type="EMBL" id="JAHWZX010000004">
    <property type="protein sequence ID" value="MBW4330301.1"/>
    <property type="molecule type" value="Genomic_DNA"/>
</dbReference>
<evidence type="ECO:0000256" key="1">
    <source>
        <dbReference type="SAM" id="Phobius"/>
    </source>
</evidence>
<feature type="transmembrane region" description="Helical" evidence="1">
    <location>
        <begin position="12"/>
        <end position="32"/>
    </location>
</feature>
<accession>A0ABS6XLN2</accession>
<keyword evidence="3" id="KW-1185">Reference proteome</keyword>
<protein>
    <recommendedName>
        <fullName evidence="4">DUF4350 domain-containing protein</fullName>
    </recommendedName>
</protein>